<reference evidence="1" key="1">
    <citation type="submission" date="2019-06" db="EMBL/GenBank/DDBJ databases">
        <authorList>
            <person name="Zheng W."/>
        </authorList>
    </citation>
    <scope>NUCLEOTIDE SEQUENCE</scope>
    <source>
        <strain evidence="1">QDHG01</strain>
    </source>
</reference>
<accession>A0A8J8T1L3</accession>
<sequence>MAAIQNNTNNYYCSKNNTAGRRFLVSFAYYLKNGNITDSVSQMYQFLQIFDDILISCSESIINASIPNLFTESGNNFFGEQLIQNILYNIGFQITDILDLVFYDTETKEPFWYKVAYIFGDFVVRFFFRDENPI</sequence>
<dbReference type="OrthoDB" id="324536at2759"/>
<gene>
    <name evidence="1" type="ORF">FGO68_gene1319</name>
</gene>
<comment type="caution">
    <text evidence="1">The sequence shown here is derived from an EMBL/GenBank/DDBJ whole genome shotgun (WGS) entry which is preliminary data.</text>
</comment>
<evidence type="ECO:0000313" key="1">
    <source>
        <dbReference type="EMBL" id="TNV78872.1"/>
    </source>
</evidence>
<evidence type="ECO:0000313" key="2">
    <source>
        <dbReference type="Proteomes" id="UP000785679"/>
    </source>
</evidence>
<keyword evidence="2" id="KW-1185">Reference proteome</keyword>
<dbReference type="AlphaFoldDB" id="A0A8J8T1L3"/>
<proteinExistence type="predicted"/>
<organism evidence="1 2">
    <name type="scientific">Halteria grandinella</name>
    <dbReference type="NCBI Taxonomy" id="5974"/>
    <lineage>
        <taxon>Eukaryota</taxon>
        <taxon>Sar</taxon>
        <taxon>Alveolata</taxon>
        <taxon>Ciliophora</taxon>
        <taxon>Intramacronucleata</taxon>
        <taxon>Spirotrichea</taxon>
        <taxon>Stichotrichia</taxon>
        <taxon>Sporadotrichida</taxon>
        <taxon>Halteriidae</taxon>
        <taxon>Halteria</taxon>
    </lineage>
</organism>
<dbReference type="EMBL" id="RRYP01009714">
    <property type="protein sequence ID" value="TNV78872.1"/>
    <property type="molecule type" value="Genomic_DNA"/>
</dbReference>
<dbReference type="Proteomes" id="UP000785679">
    <property type="component" value="Unassembled WGS sequence"/>
</dbReference>
<protein>
    <submittedName>
        <fullName evidence="1">Uncharacterized protein</fullName>
    </submittedName>
</protein>
<name>A0A8J8T1L3_HALGN</name>